<dbReference type="EC" id="1.16.3.1" evidence="3"/>
<dbReference type="Pfam" id="PF01491">
    <property type="entry name" value="Frataxin_Cyay"/>
    <property type="match status" value="1"/>
</dbReference>
<dbReference type="CDD" id="cd00503">
    <property type="entry name" value="Frataxin"/>
    <property type="match status" value="1"/>
</dbReference>
<evidence type="ECO:0000256" key="12">
    <source>
        <dbReference type="ARBA" id="ARBA00047990"/>
    </source>
</evidence>
<dbReference type="Proteomes" id="UP000093000">
    <property type="component" value="Unassembled WGS sequence"/>
</dbReference>
<evidence type="ECO:0000256" key="2">
    <source>
        <dbReference type="ARBA" id="ARBA00008183"/>
    </source>
</evidence>
<keyword evidence="14" id="KW-1185">Reference proteome</keyword>
<dbReference type="GO" id="GO:0004322">
    <property type="term" value="F:ferroxidase activity"/>
    <property type="evidence" value="ECO:0007669"/>
    <property type="project" value="UniProtKB-EC"/>
</dbReference>
<dbReference type="GO" id="GO:0005739">
    <property type="term" value="C:mitochondrion"/>
    <property type="evidence" value="ECO:0007669"/>
    <property type="project" value="UniProtKB-SubCell"/>
</dbReference>
<keyword evidence="9" id="KW-0408">Iron</keyword>
<evidence type="ECO:0000256" key="5">
    <source>
        <dbReference type="ARBA" id="ARBA00022448"/>
    </source>
</evidence>
<dbReference type="InterPro" id="IPR036524">
    <property type="entry name" value="Frataxin/CyaY_sf"/>
</dbReference>
<accession>A0A1C7NCW2</accession>
<dbReference type="InterPro" id="IPR017789">
    <property type="entry name" value="Frataxin"/>
</dbReference>
<dbReference type="SMART" id="SM01219">
    <property type="entry name" value="Frataxin_Cyay"/>
    <property type="match status" value="1"/>
</dbReference>
<evidence type="ECO:0000256" key="11">
    <source>
        <dbReference type="ARBA" id="ARBA00023128"/>
    </source>
</evidence>
<dbReference type="AlphaFoldDB" id="A0A1C7NCW2"/>
<dbReference type="InterPro" id="IPR002908">
    <property type="entry name" value="Frataxin/CyaY"/>
</dbReference>
<gene>
    <name evidence="13" type="ORF">A0J61_05546</name>
</gene>
<name>A0A1C7NCW2_9FUNG</name>
<dbReference type="GO" id="GO:0016226">
    <property type="term" value="P:iron-sulfur cluster assembly"/>
    <property type="evidence" value="ECO:0007669"/>
    <property type="project" value="InterPro"/>
</dbReference>
<evidence type="ECO:0000256" key="10">
    <source>
        <dbReference type="ARBA" id="ARBA00023065"/>
    </source>
</evidence>
<dbReference type="GO" id="GO:0006879">
    <property type="term" value="P:intracellular iron ion homeostasis"/>
    <property type="evidence" value="ECO:0007669"/>
    <property type="project" value="UniProtKB-KW"/>
</dbReference>
<dbReference type="GO" id="GO:0051537">
    <property type="term" value="F:2 iron, 2 sulfur cluster binding"/>
    <property type="evidence" value="ECO:0007669"/>
    <property type="project" value="TreeGrafter"/>
</dbReference>
<dbReference type="NCBIfam" id="TIGR03422">
    <property type="entry name" value="mito_frataxin"/>
    <property type="match status" value="1"/>
</dbReference>
<dbReference type="PANTHER" id="PTHR16821">
    <property type="entry name" value="FRATAXIN"/>
    <property type="match status" value="1"/>
</dbReference>
<evidence type="ECO:0000256" key="7">
    <source>
        <dbReference type="ARBA" id="ARBA00022946"/>
    </source>
</evidence>
<keyword evidence="10" id="KW-0406">Ion transport</keyword>
<dbReference type="STRING" id="101091.A0A1C7NCW2"/>
<keyword evidence="7" id="KW-0809">Transit peptide</keyword>
<dbReference type="PROSITE" id="PS01344">
    <property type="entry name" value="FRATAXIN_1"/>
    <property type="match status" value="1"/>
</dbReference>
<dbReference type="Gene3D" id="3.30.920.10">
    <property type="entry name" value="Frataxin/CyaY"/>
    <property type="match status" value="1"/>
</dbReference>
<evidence type="ECO:0000256" key="6">
    <source>
        <dbReference type="ARBA" id="ARBA00022496"/>
    </source>
</evidence>
<organism evidence="13 14">
    <name type="scientific">Choanephora cucurbitarum</name>
    <dbReference type="NCBI Taxonomy" id="101091"/>
    <lineage>
        <taxon>Eukaryota</taxon>
        <taxon>Fungi</taxon>
        <taxon>Fungi incertae sedis</taxon>
        <taxon>Mucoromycota</taxon>
        <taxon>Mucoromycotina</taxon>
        <taxon>Mucoromycetes</taxon>
        <taxon>Mucorales</taxon>
        <taxon>Mucorineae</taxon>
        <taxon>Choanephoraceae</taxon>
        <taxon>Choanephoroideae</taxon>
        <taxon>Choanephora</taxon>
    </lineage>
</organism>
<dbReference type="InParanoid" id="A0A1C7NCW2"/>
<comment type="catalytic activity">
    <reaction evidence="12">
        <text>4 Fe(2+) + O2 + 4 H(+) = 4 Fe(3+) + 2 H2O</text>
        <dbReference type="Rhea" id="RHEA:11148"/>
        <dbReference type="ChEBI" id="CHEBI:15377"/>
        <dbReference type="ChEBI" id="CHEBI:15378"/>
        <dbReference type="ChEBI" id="CHEBI:15379"/>
        <dbReference type="ChEBI" id="CHEBI:29033"/>
        <dbReference type="ChEBI" id="CHEBI:29034"/>
        <dbReference type="EC" id="1.16.3.1"/>
    </reaction>
</comment>
<dbReference type="GO" id="GO:0008198">
    <property type="term" value="F:ferrous iron binding"/>
    <property type="evidence" value="ECO:0007669"/>
    <property type="project" value="TreeGrafter"/>
</dbReference>
<dbReference type="SUPFAM" id="SSF55387">
    <property type="entry name" value="Frataxin/Nqo15-like"/>
    <property type="match status" value="1"/>
</dbReference>
<dbReference type="GO" id="GO:0006826">
    <property type="term" value="P:iron ion transport"/>
    <property type="evidence" value="ECO:0007669"/>
    <property type="project" value="UniProtKB-KW"/>
</dbReference>
<evidence type="ECO:0000313" key="13">
    <source>
        <dbReference type="EMBL" id="OBZ86406.1"/>
    </source>
</evidence>
<protein>
    <recommendedName>
        <fullName evidence="3">ferroxidase</fullName>
        <ecNumber evidence="3">1.16.3.1</ecNumber>
    </recommendedName>
</protein>
<evidence type="ECO:0000256" key="1">
    <source>
        <dbReference type="ARBA" id="ARBA00004173"/>
    </source>
</evidence>
<dbReference type="PROSITE" id="PS50810">
    <property type="entry name" value="FRATAXIN_2"/>
    <property type="match status" value="1"/>
</dbReference>
<reference evidence="13 14" key="1">
    <citation type="submission" date="2016-03" db="EMBL/GenBank/DDBJ databases">
        <title>Choanephora cucurbitarum.</title>
        <authorList>
            <person name="Min B."/>
            <person name="Park H."/>
            <person name="Park J.-H."/>
            <person name="Shin H.-D."/>
            <person name="Choi I.-G."/>
        </authorList>
    </citation>
    <scope>NUCLEOTIDE SEQUENCE [LARGE SCALE GENOMIC DNA]</scope>
    <source>
        <strain evidence="13 14">KUS-F28377</strain>
    </source>
</reference>
<comment type="caution">
    <text evidence="13">The sequence shown here is derived from an EMBL/GenBank/DDBJ whole genome shotgun (WGS) entry which is preliminary data.</text>
</comment>
<evidence type="ECO:0000256" key="9">
    <source>
        <dbReference type="ARBA" id="ARBA00023004"/>
    </source>
</evidence>
<evidence type="ECO:0000313" key="14">
    <source>
        <dbReference type="Proteomes" id="UP000093000"/>
    </source>
</evidence>
<comment type="subcellular location">
    <subcellularLocation>
        <location evidence="1">Mitochondrion</location>
    </subcellularLocation>
</comment>
<dbReference type="EMBL" id="LUGH01000302">
    <property type="protein sequence ID" value="OBZ86406.1"/>
    <property type="molecule type" value="Genomic_DNA"/>
</dbReference>
<proteinExistence type="inferred from homology"/>
<keyword evidence="8" id="KW-0560">Oxidoreductase</keyword>
<keyword evidence="4" id="KW-0409">Iron storage</keyword>
<dbReference type="OrthoDB" id="1897642at2759"/>
<dbReference type="InterPro" id="IPR020895">
    <property type="entry name" value="Frataxin_CS"/>
</dbReference>
<evidence type="ECO:0000256" key="8">
    <source>
        <dbReference type="ARBA" id="ARBA00023002"/>
    </source>
</evidence>
<dbReference type="NCBIfam" id="TIGR03421">
    <property type="entry name" value="FeS_CyaY"/>
    <property type="match status" value="1"/>
</dbReference>
<keyword evidence="11" id="KW-0496">Mitochondrion</keyword>
<dbReference type="GO" id="GO:0008199">
    <property type="term" value="F:ferric iron binding"/>
    <property type="evidence" value="ECO:0007669"/>
    <property type="project" value="InterPro"/>
</dbReference>
<keyword evidence="5" id="KW-0813">Transport</keyword>
<dbReference type="GO" id="GO:0034986">
    <property type="term" value="F:iron chaperone activity"/>
    <property type="evidence" value="ECO:0007669"/>
    <property type="project" value="TreeGrafter"/>
</dbReference>
<keyword evidence="6" id="KW-0410">Iron transport</keyword>
<evidence type="ECO:0000256" key="3">
    <source>
        <dbReference type="ARBA" id="ARBA00013107"/>
    </source>
</evidence>
<evidence type="ECO:0000256" key="4">
    <source>
        <dbReference type="ARBA" id="ARBA00022434"/>
    </source>
</evidence>
<dbReference type="PANTHER" id="PTHR16821:SF2">
    <property type="entry name" value="FRATAXIN, MITOCHONDRIAL"/>
    <property type="match status" value="1"/>
</dbReference>
<dbReference type="PRINTS" id="PR00904">
    <property type="entry name" value="FRATAXIN"/>
</dbReference>
<dbReference type="FunCoup" id="A0A1C7NCW2">
    <property type="interactions" value="205"/>
</dbReference>
<sequence length="176" mass="20450">MLRQIVLASARYSKPLLSSRATSRALFYSRQARLTPCLQRSFHFSPALSNSYKATELTTERYHRLSDEVLDHIVGRLEELCDELDLPGFDVEYSQGVMTISVGEHGTYVVNKQPPNHQIWLSSPVSGPQRFDYDEKHQRWFYHRDNHTLEEVLNKELSEALKQPIDLLEGYDPKEQ</sequence>
<comment type="similarity">
    <text evidence="2">Belongs to the frataxin family.</text>
</comment>